<evidence type="ECO:0000256" key="1">
    <source>
        <dbReference type="SAM" id="MobiDB-lite"/>
    </source>
</evidence>
<dbReference type="Pfam" id="PF13671">
    <property type="entry name" value="AAA_33"/>
    <property type="match status" value="1"/>
</dbReference>
<reference evidence="3" key="1">
    <citation type="journal article" date="2014" name="Int. J. Syst. Evol. Microbiol.">
        <title>Complete genome sequence of Corynebacterium casei LMG S-19264T (=DSM 44701T), isolated from a smear-ripened cheese.</title>
        <authorList>
            <consortium name="US DOE Joint Genome Institute (JGI-PGF)"/>
            <person name="Walter F."/>
            <person name="Albersmeier A."/>
            <person name="Kalinowski J."/>
            <person name="Ruckert C."/>
        </authorList>
    </citation>
    <scope>NUCLEOTIDE SEQUENCE</scope>
    <source>
        <strain evidence="3">NBRC 112290</strain>
    </source>
</reference>
<evidence type="ECO:0000313" key="2">
    <source>
        <dbReference type="EMBL" id="GMA30082.1"/>
    </source>
</evidence>
<dbReference type="EMBL" id="BSUM01000001">
    <property type="protein sequence ID" value="GMA33581.1"/>
    <property type="molecule type" value="Genomic_DNA"/>
</dbReference>
<dbReference type="AlphaFoldDB" id="A0AA38CUS2"/>
<name>A0AA38CUS2_9MICO</name>
<dbReference type="PANTHER" id="PTHR43883">
    <property type="entry name" value="SLR0207 PROTEIN"/>
    <property type="match status" value="1"/>
</dbReference>
<evidence type="ECO:0000313" key="4">
    <source>
        <dbReference type="Proteomes" id="UP001157161"/>
    </source>
</evidence>
<dbReference type="SUPFAM" id="SSF52540">
    <property type="entry name" value="P-loop containing nucleoside triphosphate hydrolases"/>
    <property type="match status" value="1"/>
</dbReference>
<proteinExistence type="predicted"/>
<dbReference type="Proteomes" id="UP001157161">
    <property type="component" value="Unassembled WGS sequence"/>
</dbReference>
<dbReference type="InterPro" id="IPR027417">
    <property type="entry name" value="P-loop_NTPase"/>
</dbReference>
<reference evidence="3" key="2">
    <citation type="submission" date="2023-02" db="EMBL/GenBank/DDBJ databases">
        <authorList>
            <person name="Sun Q."/>
            <person name="Mori K."/>
        </authorList>
    </citation>
    <scope>NUCLEOTIDE SEQUENCE</scope>
    <source>
        <strain evidence="3">NBRC 112290</strain>
    </source>
</reference>
<comment type="caution">
    <text evidence="3">The sequence shown here is derived from an EMBL/GenBank/DDBJ whole genome shotgun (WGS) entry which is preliminary data.</text>
</comment>
<evidence type="ECO:0000313" key="3">
    <source>
        <dbReference type="EMBL" id="GMA33581.1"/>
    </source>
</evidence>
<organism evidence="3 4">
    <name type="scientific">Litorihabitans aurantiacus</name>
    <dbReference type="NCBI Taxonomy" id="1930061"/>
    <lineage>
        <taxon>Bacteria</taxon>
        <taxon>Bacillati</taxon>
        <taxon>Actinomycetota</taxon>
        <taxon>Actinomycetes</taxon>
        <taxon>Micrococcales</taxon>
        <taxon>Beutenbergiaceae</taxon>
        <taxon>Litorihabitans</taxon>
    </lineage>
</organism>
<dbReference type="PANTHER" id="PTHR43883:SF1">
    <property type="entry name" value="GLUCONOKINASE"/>
    <property type="match status" value="1"/>
</dbReference>
<dbReference type="Gene3D" id="3.40.50.300">
    <property type="entry name" value="P-loop containing nucleotide triphosphate hydrolases"/>
    <property type="match status" value="1"/>
</dbReference>
<dbReference type="RefSeq" id="WP_284248521.1">
    <property type="nucleotide sequence ID" value="NZ_BSUM01000001.1"/>
</dbReference>
<feature type="region of interest" description="Disordered" evidence="1">
    <location>
        <begin position="136"/>
        <end position="158"/>
    </location>
</feature>
<dbReference type="EMBL" id="BSUM01000001">
    <property type="protein sequence ID" value="GMA30082.1"/>
    <property type="molecule type" value="Genomic_DNA"/>
</dbReference>
<sequence>MSVVMMCGPSGSGKSTFARTLERDGAVRLSFDVALHERGLTPLTTPPDVMAEVDADLRTRLADLVAGGRDVVLDLTFSTRAMRAEWRALIRTTGVEPVTVYLEVPRPELERRLARRGGAGADDVALTPEQIREHLDTFEPPTADEGPLRIVRQEEPTH</sequence>
<protein>
    <recommendedName>
        <fullName evidence="5">ATP-binding protein</fullName>
    </recommendedName>
</protein>
<dbReference type="InterPro" id="IPR052732">
    <property type="entry name" value="Cell-binding_unc_protein"/>
</dbReference>
<accession>A0AA38CUS2</accession>
<evidence type="ECO:0008006" key="5">
    <source>
        <dbReference type="Google" id="ProtNLM"/>
    </source>
</evidence>
<keyword evidence="4" id="KW-1185">Reference proteome</keyword>
<gene>
    <name evidence="2" type="ORF">GCM10025875_00740</name>
    <name evidence="3" type="ORF">GCM10025875_35730</name>
</gene>